<evidence type="ECO:0000259" key="8">
    <source>
        <dbReference type="PROSITE" id="PS50103"/>
    </source>
</evidence>
<sequence>MYRKKEPCRNFQRGSCQYGERCKFLHVNQQQPKPNPFGFGTGSQFQQTNPQQQKPNPFGFGVQINSKPKGVSDFGSKYQNQFKDQPFENKWTRSSSVPAANSTSRQADNQSLAPHECTDPELCKRQIVEDFQNERPLWKLTCYGHYKYGPCDIVGDISYEELRAEAYKDAKQGLGLQSIVERERNLLNSKLIEFDNLLHNPYLISSNSTSTRPSLFSGINSNASVFTVPNSGPPSLSSFSQLGPSLNLGGSTWSPVSSTNAFGQSIPFQTPGGLGIDNLTFGSKESFGSQQTMQAFSSASSFNISNVSGSNFGPGSSPFPVSSPLPTQFPNQATNMSNKLLNEGSFSANVVEQASMDAHSVDSKKIEVIAGDGSIWLKDWQPGEIPEEEPPQKFIFPDSG</sequence>
<dbReference type="Proteomes" id="UP001141806">
    <property type="component" value="Unassembled WGS sequence"/>
</dbReference>
<evidence type="ECO:0000256" key="1">
    <source>
        <dbReference type="ARBA" id="ARBA00004123"/>
    </source>
</evidence>
<feature type="domain" description="C3H1-type" evidence="8">
    <location>
        <begin position="2"/>
        <end position="29"/>
    </location>
</feature>
<feature type="compositionally biased region" description="Polar residues" evidence="7">
    <location>
        <begin position="92"/>
        <end position="112"/>
    </location>
</feature>
<keyword evidence="2 6" id="KW-0479">Metal-binding</keyword>
<evidence type="ECO:0000313" key="10">
    <source>
        <dbReference type="Proteomes" id="UP001141806"/>
    </source>
</evidence>
<evidence type="ECO:0000313" key="9">
    <source>
        <dbReference type="EMBL" id="KAJ4962386.1"/>
    </source>
</evidence>
<dbReference type="InterPro" id="IPR036855">
    <property type="entry name" value="Znf_CCCH_sf"/>
</dbReference>
<dbReference type="PROSITE" id="PS50103">
    <property type="entry name" value="ZF_C3H1"/>
    <property type="match status" value="1"/>
</dbReference>
<dbReference type="Pfam" id="PF00642">
    <property type="entry name" value="zf-CCCH"/>
    <property type="match status" value="1"/>
</dbReference>
<dbReference type="Gene3D" id="4.10.1000.10">
    <property type="entry name" value="Zinc finger, CCCH-type"/>
    <property type="match status" value="1"/>
</dbReference>
<dbReference type="GO" id="GO:0008270">
    <property type="term" value="F:zinc ion binding"/>
    <property type="evidence" value="ECO:0007669"/>
    <property type="project" value="UniProtKB-KW"/>
</dbReference>
<keyword evidence="3 6" id="KW-0863">Zinc-finger</keyword>
<gene>
    <name evidence="9" type="ORF">NE237_022325</name>
</gene>
<keyword evidence="5" id="KW-0539">Nucleus</keyword>
<dbReference type="PANTHER" id="PTHR46527">
    <property type="entry name" value="NUCLEOPORIN-LIKE PROTEIN 2"/>
    <property type="match status" value="1"/>
</dbReference>
<dbReference type="AlphaFoldDB" id="A0A9Q0K434"/>
<keyword evidence="4 6" id="KW-0862">Zinc</keyword>
<dbReference type="OrthoDB" id="250836at2759"/>
<dbReference type="SMART" id="SM00356">
    <property type="entry name" value="ZnF_C3H1"/>
    <property type="match status" value="1"/>
</dbReference>
<evidence type="ECO:0000256" key="6">
    <source>
        <dbReference type="PROSITE-ProRule" id="PRU00723"/>
    </source>
</evidence>
<evidence type="ECO:0000256" key="4">
    <source>
        <dbReference type="ARBA" id="ARBA00022833"/>
    </source>
</evidence>
<feature type="region of interest" description="Disordered" evidence="7">
    <location>
        <begin position="29"/>
        <end position="116"/>
    </location>
</feature>
<feature type="compositionally biased region" description="Low complexity" evidence="7">
    <location>
        <begin position="44"/>
        <end position="58"/>
    </location>
</feature>
<keyword evidence="10" id="KW-1185">Reference proteome</keyword>
<dbReference type="InterPro" id="IPR000571">
    <property type="entry name" value="Znf_CCCH"/>
</dbReference>
<comment type="subcellular location">
    <subcellularLocation>
        <location evidence="1">Nucleus</location>
    </subcellularLocation>
</comment>
<protein>
    <recommendedName>
        <fullName evidence="8">C3H1-type domain-containing protein</fullName>
    </recommendedName>
</protein>
<evidence type="ECO:0000256" key="5">
    <source>
        <dbReference type="ARBA" id="ARBA00023242"/>
    </source>
</evidence>
<reference evidence="9" key="1">
    <citation type="journal article" date="2023" name="Plant J.">
        <title>The genome of the king protea, Protea cynaroides.</title>
        <authorList>
            <person name="Chang J."/>
            <person name="Duong T.A."/>
            <person name="Schoeman C."/>
            <person name="Ma X."/>
            <person name="Roodt D."/>
            <person name="Barker N."/>
            <person name="Li Z."/>
            <person name="Van de Peer Y."/>
            <person name="Mizrachi E."/>
        </authorList>
    </citation>
    <scope>NUCLEOTIDE SEQUENCE</scope>
    <source>
        <tissue evidence="9">Young leaves</tissue>
    </source>
</reference>
<dbReference type="GO" id="GO:0005634">
    <property type="term" value="C:nucleus"/>
    <property type="evidence" value="ECO:0007669"/>
    <property type="project" value="UniProtKB-SubCell"/>
</dbReference>
<comment type="caution">
    <text evidence="9">The sequence shown here is derived from an EMBL/GenBank/DDBJ whole genome shotgun (WGS) entry which is preliminary data.</text>
</comment>
<proteinExistence type="predicted"/>
<organism evidence="9 10">
    <name type="scientific">Protea cynaroides</name>
    <dbReference type="NCBI Taxonomy" id="273540"/>
    <lineage>
        <taxon>Eukaryota</taxon>
        <taxon>Viridiplantae</taxon>
        <taxon>Streptophyta</taxon>
        <taxon>Embryophyta</taxon>
        <taxon>Tracheophyta</taxon>
        <taxon>Spermatophyta</taxon>
        <taxon>Magnoliopsida</taxon>
        <taxon>Proteales</taxon>
        <taxon>Proteaceae</taxon>
        <taxon>Protea</taxon>
    </lineage>
</organism>
<dbReference type="PANTHER" id="PTHR46527:SF1">
    <property type="entry name" value="NUCLEOPORIN NUP42"/>
    <property type="match status" value="1"/>
</dbReference>
<dbReference type="EMBL" id="JAMYWD010000008">
    <property type="protein sequence ID" value="KAJ4962386.1"/>
    <property type="molecule type" value="Genomic_DNA"/>
</dbReference>
<feature type="region of interest" description="Disordered" evidence="7">
    <location>
        <begin position="381"/>
        <end position="400"/>
    </location>
</feature>
<evidence type="ECO:0000256" key="3">
    <source>
        <dbReference type="ARBA" id="ARBA00022771"/>
    </source>
</evidence>
<evidence type="ECO:0000256" key="2">
    <source>
        <dbReference type="ARBA" id="ARBA00022723"/>
    </source>
</evidence>
<name>A0A9Q0K434_9MAGN</name>
<accession>A0A9Q0K434</accession>
<dbReference type="InterPro" id="IPR051767">
    <property type="entry name" value="Nucleoporin_NUP42"/>
</dbReference>
<dbReference type="SUPFAM" id="SSF90229">
    <property type="entry name" value="CCCH zinc finger"/>
    <property type="match status" value="1"/>
</dbReference>
<evidence type="ECO:0000256" key="7">
    <source>
        <dbReference type="SAM" id="MobiDB-lite"/>
    </source>
</evidence>
<feature type="zinc finger region" description="C3H1-type" evidence="6">
    <location>
        <begin position="2"/>
        <end position="29"/>
    </location>
</feature>